<evidence type="ECO:0000256" key="1">
    <source>
        <dbReference type="ARBA" id="ARBA00001445"/>
    </source>
</evidence>
<comment type="catalytic activity">
    <reaction evidence="1">
        <text>Hydrolysis of terminal non-reducing alpha-L-rhamnose residues in alpha-L-rhamnosides.</text>
        <dbReference type="EC" id="3.2.1.40"/>
    </reaction>
</comment>
<keyword evidence="7" id="KW-0378">Hydrolase</keyword>
<feature type="compositionally biased region" description="Pro residues" evidence="3">
    <location>
        <begin position="143"/>
        <end position="152"/>
    </location>
</feature>
<keyword evidence="4" id="KW-1133">Transmembrane helix</keyword>
<dbReference type="Gene3D" id="1.50.10.10">
    <property type="match status" value="1"/>
</dbReference>
<dbReference type="PANTHER" id="PTHR33307:SF11">
    <property type="entry name" value="ALPHA-L-RHAMNOSIDASE"/>
    <property type="match status" value="1"/>
</dbReference>
<feature type="transmembrane region" description="Helical" evidence="4">
    <location>
        <begin position="15"/>
        <end position="34"/>
    </location>
</feature>
<dbReference type="GO" id="GO:0030596">
    <property type="term" value="F:alpha-L-rhamnosidase activity"/>
    <property type="evidence" value="ECO:0007669"/>
    <property type="project" value="UniProtKB-EC"/>
</dbReference>
<keyword evidence="8" id="KW-1185">Reference proteome</keyword>
<feature type="domain" description="Alpha-L-rhamnosidase six-hairpin glycosidase" evidence="6">
    <location>
        <begin position="736"/>
        <end position="993"/>
    </location>
</feature>
<keyword evidence="4" id="KW-0472">Membrane</keyword>
<evidence type="ECO:0000259" key="6">
    <source>
        <dbReference type="Pfam" id="PF17389"/>
    </source>
</evidence>
<organism evidence="7 8">
    <name type="scientific">Skeletonema marinoi</name>
    <dbReference type="NCBI Taxonomy" id="267567"/>
    <lineage>
        <taxon>Eukaryota</taxon>
        <taxon>Sar</taxon>
        <taxon>Stramenopiles</taxon>
        <taxon>Ochrophyta</taxon>
        <taxon>Bacillariophyta</taxon>
        <taxon>Coscinodiscophyceae</taxon>
        <taxon>Thalassiosirophycidae</taxon>
        <taxon>Thalassiosirales</taxon>
        <taxon>Skeletonemataceae</taxon>
        <taxon>Skeletonema</taxon>
        <taxon>Skeletonema marinoi-dohrnii complex</taxon>
    </lineage>
</organism>
<keyword evidence="7" id="KW-0326">Glycosidase</keyword>
<evidence type="ECO:0000256" key="2">
    <source>
        <dbReference type="ARBA" id="ARBA00012652"/>
    </source>
</evidence>
<protein>
    <recommendedName>
        <fullName evidence="2">alpha-L-rhamnosidase</fullName>
        <ecNumber evidence="2">3.2.1.40</ecNumber>
    </recommendedName>
</protein>
<dbReference type="PANTHER" id="PTHR33307">
    <property type="entry name" value="ALPHA-RHAMNOSIDASE (EUROFUNG)"/>
    <property type="match status" value="1"/>
</dbReference>
<evidence type="ECO:0000256" key="3">
    <source>
        <dbReference type="SAM" id="MobiDB-lite"/>
    </source>
</evidence>
<keyword evidence="4" id="KW-0812">Transmembrane</keyword>
<proteinExistence type="predicted"/>
<evidence type="ECO:0000313" key="7">
    <source>
        <dbReference type="EMBL" id="KAK1749275.1"/>
    </source>
</evidence>
<evidence type="ECO:0000259" key="5">
    <source>
        <dbReference type="Pfam" id="PF08531"/>
    </source>
</evidence>
<feature type="domain" description="Alpha-L-rhamnosidase six-hairpin glycosidase" evidence="6">
    <location>
        <begin position="1053"/>
        <end position="1126"/>
    </location>
</feature>
<feature type="domain" description="Bacterial alpha-L-rhamnosidase N-terminal" evidence="5">
    <location>
        <begin position="339"/>
        <end position="498"/>
    </location>
</feature>
<reference evidence="7" key="1">
    <citation type="submission" date="2023-06" db="EMBL/GenBank/DDBJ databases">
        <title>Survivors Of The Sea: Transcriptome response of Skeletonema marinoi to long-term dormancy.</title>
        <authorList>
            <person name="Pinder M.I.M."/>
            <person name="Kourtchenko O."/>
            <person name="Robertson E.K."/>
            <person name="Larsson T."/>
            <person name="Maumus F."/>
            <person name="Osuna-Cruz C.M."/>
            <person name="Vancaester E."/>
            <person name="Stenow R."/>
            <person name="Vandepoele K."/>
            <person name="Ploug H."/>
            <person name="Bruchert V."/>
            <person name="Godhe A."/>
            <person name="Topel M."/>
        </authorList>
    </citation>
    <scope>NUCLEOTIDE SEQUENCE</scope>
    <source>
        <strain evidence="7">R05AC</strain>
    </source>
</reference>
<evidence type="ECO:0000256" key="4">
    <source>
        <dbReference type="SAM" id="Phobius"/>
    </source>
</evidence>
<dbReference type="InterPro" id="IPR035396">
    <property type="entry name" value="Bac_rhamnosid6H"/>
</dbReference>
<sequence>MPPLPPIPRLGRRTLLLYGLGIAIVLFSLGNIIWSTIHFNRIGSNSWSAANSKAQFISEGSFSNSLRHSANEAVNIVKFVAYGGMFPENHDNENANAIIDDRIDSNSKDARQEESVNHTDESGSIIPFELSVNHLKLITHAPGKPPTPPLPPHASSSVPSEDFLPVVRPNEVTFRWRHRPRVGSPAADAARVKAYRIIARRFVGCDNCGSKGDGDGVLWDSDKIVLIDNEHDNDLPTSIRWPAETALDIGHMIEWRITLWDMADQPSTSSWTKFAVGPEKEDDWKGEWIVHAIDMATFHFDRKGDACEKWYMRHPLPLFRGLLPYQSLQSFLHDDDPLVSALLVVSGLGSFRATFDGVPLSPSGPVDPPFTDYSQRVSYRGFDVTNFLVGDDNVGSHVVGITVGSGWWDHRPVTGMAKPELLANGPLTVIAQLYLTTASGKVHITMPTKGSTATWQVSRGHIKESDLFTGEKIDLSTLTEMEGWDTSSKWSIAETKLSPSQNHWSLPVSYITNITQRERREKLSVMANALDKSEMTTRTTRKGYLASPIGQLFPSEIPPILPMERIAPDEIHDLGSGRWLLDFGRAFSGMLYFDKGLPQPIIPHNNTYPRAHGFGDASEKQWSFITVVYGESLEMTTGDINRVLVAGMGLHDGGPRHNSEPEGAQDNAFCFPDDHDGILTQKDIYVYPSESITNDMFSRARQSHFTTHAFRFAEICCTSEPPTNVHALMYRTAMQEWGTFDSSSVLLNGGYELVKNSMRSNLLSVQSDCPHREKLPYGGDLIANSPSAMHMFDMSAFYKKTIRDWMDAQWDNGAYTETSVWQDLNDYAGIGKGAGETVWATAPPVLTVRHMQHYGDLDLLKESIGSHTRWLEFLNKEFDSGMIKKGYDKKLKTYRGDGSGLGDWLALPVKDTFLTHTGFYMASSRCIAYISNKLGNAKMRKKSVLLAELIRNRISSLYLWNGRDTFTYPMARHPSTPGPEMSLFARIVPGEKRCAVLKNWFRRKGEIWDGDEETLFLNELDSSYAEQLVNAGVLIKDDENYLFSNSQWQGFGEGIFSIRYALKTLSDMGFHHIALRKASGIGFGTTEYMLTHNATTMWETWWRSEDVYSRNHPMLGAIAEWMSSSVAGVSVHPTTVGGRQVLFWPRFPKSATMLKFASSIQGTPVGDFAIAWRFENLPEDKSKYDSALVTVRIRLLVPPGGSGMLRLPLPSSKTTKIRISHTNSIPDLDAARDEANRKCMNRRKHGLGFHWNWEYDRQRKKWYTHSSRKSIGTACESFLFNLTPEWSEQADITHDVVSRTDSKLSAGLYDLIVTNWKLEKEEEGTGRLGNIPQYFHPNYNPGPFCNDSHSFDWHIDDATHII</sequence>
<feature type="region of interest" description="Disordered" evidence="3">
    <location>
        <begin position="142"/>
        <end position="161"/>
    </location>
</feature>
<gene>
    <name evidence="7" type="ORF">QTG54_001214</name>
</gene>
<dbReference type="EMBL" id="JATAAI010000001">
    <property type="protein sequence ID" value="KAK1749275.1"/>
    <property type="molecule type" value="Genomic_DNA"/>
</dbReference>
<comment type="caution">
    <text evidence="7">The sequence shown here is derived from an EMBL/GenBank/DDBJ whole genome shotgun (WGS) entry which is preliminary data.</text>
</comment>
<dbReference type="Gene3D" id="2.60.120.260">
    <property type="entry name" value="Galactose-binding domain-like"/>
    <property type="match status" value="2"/>
</dbReference>
<accession>A0AAD8YPI3</accession>
<dbReference type="InterPro" id="IPR008928">
    <property type="entry name" value="6-hairpin_glycosidase_sf"/>
</dbReference>
<name>A0AAD8YPI3_9STRA</name>
<dbReference type="Pfam" id="PF17389">
    <property type="entry name" value="Bac_rhamnosid6H"/>
    <property type="match status" value="2"/>
</dbReference>
<dbReference type="Pfam" id="PF08531">
    <property type="entry name" value="Bac_rhamnosid_N"/>
    <property type="match status" value="1"/>
</dbReference>
<dbReference type="InterPro" id="IPR012341">
    <property type="entry name" value="6hp_glycosidase-like_sf"/>
</dbReference>
<dbReference type="InterPro" id="IPR016007">
    <property type="entry name" value="Alpha_rhamnosid"/>
</dbReference>
<dbReference type="InterPro" id="IPR013737">
    <property type="entry name" value="Bac_rhamnosid_N"/>
</dbReference>
<dbReference type="EC" id="3.2.1.40" evidence="2"/>
<dbReference type="Proteomes" id="UP001224775">
    <property type="component" value="Unassembled WGS sequence"/>
</dbReference>
<evidence type="ECO:0000313" key="8">
    <source>
        <dbReference type="Proteomes" id="UP001224775"/>
    </source>
</evidence>
<dbReference type="GO" id="GO:0005975">
    <property type="term" value="P:carbohydrate metabolic process"/>
    <property type="evidence" value="ECO:0007669"/>
    <property type="project" value="InterPro"/>
</dbReference>
<dbReference type="SUPFAM" id="SSF48208">
    <property type="entry name" value="Six-hairpin glycosidases"/>
    <property type="match status" value="1"/>
</dbReference>